<organism evidence="1">
    <name type="scientific">Candidatus Kentrum eta</name>
    <dbReference type="NCBI Taxonomy" id="2126337"/>
    <lineage>
        <taxon>Bacteria</taxon>
        <taxon>Pseudomonadati</taxon>
        <taxon>Pseudomonadota</taxon>
        <taxon>Gammaproteobacteria</taxon>
        <taxon>Candidatus Kentrum</taxon>
    </lineage>
</organism>
<proteinExistence type="predicted"/>
<reference evidence="1" key="1">
    <citation type="submission" date="2019-02" db="EMBL/GenBank/DDBJ databases">
        <authorList>
            <person name="Gruber-Vodicka R. H."/>
            <person name="Seah K. B. B."/>
        </authorList>
    </citation>
    <scope>NUCLEOTIDE SEQUENCE</scope>
    <source>
        <strain evidence="2">BECK_SA2B12</strain>
        <strain evidence="1">BECK_SA2B15</strain>
    </source>
</reference>
<accession>A0A450U8X6</accession>
<gene>
    <name evidence="1" type="ORF">BECKH772A_GA0070896_1000830</name>
    <name evidence="2" type="ORF">BECKH772C_GA0070978_1000120</name>
</gene>
<dbReference type="EMBL" id="CAADFJ010000001">
    <property type="protein sequence ID" value="VFJ94824.1"/>
    <property type="molecule type" value="Genomic_DNA"/>
</dbReference>
<evidence type="ECO:0000313" key="1">
    <source>
        <dbReference type="EMBL" id="VFJ88412.1"/>
    </source>
</evidence>
<evidence type="ECO:0000313" key="2">
    <source>
        <dbReference type="EMBL" id="VFJ94824.1"/>
    </source>
</evidence>
<sequence length="211" mass="23758">MGREKKLKPLVSDEVDFAELPGPLSGHHAGKLSSKPDLSQFVDEVAGIIIEKTRTRPKIDAAIDKLIKAHREHVKIAAQKSQSDTTVTKPKEPIIGEIPYSELVDILSKEKIVIPAELTEKKEDVELSLFDFFIKKHHLLANGIQSNAPSGSLGAFVYREFSLRLMPYKLLESEKLPAARAKYFKKLVVSDEGNKFFAHYKRLEAKERIEP</sequence>
<name>A0A450U8X6_9GAMM</name>
<protein>
    <submittedName>
        <fullName evidence="1">Uncharacterized protein</fullName>
    </submittedName>
</protein>
<dbReference type="EMBL" id="CAADFG010000008">
    <property type="protein sequence ID" value="VFJ88412.1"/>
    <property type="molecule type" value="Genomic_DNA"/>
</dbReference>
<dbReference type="AlphaFoldDB" id="A0A450U8X6"/>